<feature type="chain" id="PRO_5038012147" evidence="1">
    <location>
        <begin position="23"/>
        <end position="256"/>
    </location>
</feature>
<dbReference type="AlphaFoldDB" id="A0A923KQF0"/>
<organism evidence="2 3">
    <name type="scientific">Undibacterium jejuense</name>
    <dbReference type="NCBI Taxonomy" id="1344949"/>
    <lineage>
        <taxon>Bacteria</taxon>
        <taxon>Pseudomonadati</taxon>
        <taxon>Pseudomonadota</taxon>
        <taxon>Betaproteobacteria</taxon>
        <taxon>Burkholderiales</taxon>
        <taxon>Oxalobacteraceae</taxon>
        <taxon>Undibacterium</taxon>
    </lineage>
</organism>
<keyword evidence="1" id="KW-0732">Signal</keyword>
<reference evidence="2" key="1">
    <citation type="submission" date="2020-08" db="EMBL/GenBank/DDBJ databases">
        <title>Novel species isolated from subtropical streams in China.</title>
        <authorList>
            <person name="Lu H."/>
        </authorList>
    </citation>
    <scope>NUCLEOTIDE SEQUENCE</scope>
    <source>
        <strain evidence="2">KACC 12607</strain>
    </source>
</reference>
<evidence type="ECO:0000256" key="1">
    <source>
        <dbReference type="SAM" id="SignalP"/>
    </source>
</evidence>
<sequence>MKKNILFLSVIATLISSGAAFADEVKPDNEVTFNASLASDYRYRGISQTRLDPALQGGADYTNNPTGLYAGTWLSTIKWISDTPGAGSTPAEWDIYAGKRGEVTKDISYDVGVLGYVYVNNNMTNVGAKDANTLEIYGQLGYGPAYIKYSHAVTPLFGIVDSKNSGYLDAGANIEISEGLTLNLHVGYQKVQGMNSSAATYTDYKVGVSKEFKQLGGVVVSLAAVGTNADKTFYASPANGKFMGKNSAVLMATKTF</sequence>
<dbReference type="EMBL" id="JACOFV010000018">
    <property type="protein sequence ID" value="MBC3863818.1"/>
    <property type="molecule type" value="Genomic_DNA"/>
</dbReference>
<dbReference type="Pfam" id="PF09694">
    <property type="entry name" value="Gcw_chp"/>
    <property type="match status" value="1"/>
</dbReference>
<dbReference type="Proteomes" id="UP000634011">
    <property type="component" value="Unassembled WGS sequence"/>
</dbReference>
<proteinExistence type="predicted"/>
<keyword evidence="3" id="KW-1185">Reference proteome</keyword>
<evidence type="ECO:0000313" key="3">
    <source>
        <dbReference type="Proteomes" id="UP000634011"/>
    </source>
</evidence>
<protein>
    <submittedName>
        <fullName evidence="2">Uncharacterized protein</fullName>
    </submittedName>
</protein>
<name>A0A923KQF0_9BURK</name>
<dbReference type="RefSeq" id="WP_186913768.1">
    <property type="nucleotide sequence ID" value="NZ_JACOFV010000018.1"/>
</dbReference>
<comment type="caution">
    <text evidence="2">The sequence shown here is derived from an EMBL/GenBank/DDBJ whole genome shotgun (WGS) entry which is preliminary data.</text>
</comment>
<dbReference type="InterPro" id="IPR010239">
    <property type="entry name" value="CHP02001"/>
</dbReference>
<accession>A0A923KQF0</accession>
<feature type="signal peptide" evidence="1">
    <location>
        <begin position="1"/>
        <end position="22"/>
    </location>
</feature>
<evidence type="ECO:0000313" key="2">
    <source>
        <dbReference type="EMBL" id="MBC3863818.1"/>
    </source>
</evidence>
<gene>
    <name evidence="2" type="ORF">H8K32_17060</name>
</gene>
<dbReference type="NCBIfam" id="TIGR02001">
    <property type="entry name" value="gcw_chp"/>
    <property type="match status" value="1"/>
</dbReference>